<dbReference type="GO" id="GO:0005085">
    <property type="term" value="F:guanyl-nucleotide exchange factor activity"/>
    <property type="evidence" value="ECO:0007669"/>
    <property type="project" value="InterPro"/>
</dbReference>
<dbReference type="OrthoDB" id="271745at2759"/>
<comment type="caution">
    <text evidence="4">The sequence shown here is derived from an EMBL/GenBank/DDBJ whole genome shotgun (WGS) entry which is preliminary data.</text>
</comment>
<dbReference type="STRING" id="246404.A0A507FLG3"/>
<evidence type="ECO:0000256" key="1">
    <source>
        <dbReference type="ARBA" id="ARBA00007191"/>
    </source>
</evidence>
<keyword evidence="5" id="KW-1185">Reference proteome</keyword>
<organism evidence="4 5">
    <name type="scientific">Chytriomyces confervae</name>
    <dbReference type="NCBI Taxonomy" id="246404"/>
    <lineage>
        <taxon>Eukaryota</taxon>
        <taxon>Fungi</taxon>
        <taxon>Fungi incertae sedis</taxon>
        <taxon>Chytridiomycota</taxon>
        <taxon>Chytridiomycota incertae sedis</taxon>
        <taxon>Chytridiomycetes</taxon>
        <taxon>Chytridiales</taxon>
        <taxon>Chytriomycetaceae</taxon>
        <taxon>Chytriomyces</taxon>
    </lineage>
</organism>
<dbReference type="Gene3D" id="3.30.450.30">
    <property type="entry name" value="Dynein light chain 2a, cytoplasmic"/>
    <property type="match status" value="1"/>
</dbReference>
<dbReference type="AlphaFoldDB" id="A0A507FLG3"/>
<dbReference type="SUPFAM" id="SSF103196">
    <property type="entry name" value="Roadblock/LC7 domain"/>
    <property type="match status" value="2"/>
</dbReference>
<proteinExistence type="inferred from homology"/>
<dbReference type="Pfam" id="PF03259">
    <property type="entry name" value="Robl_LC7"/>
    <property type="match status" value="1"/>
</dbReference>
<dbReference type="Proteomes" id="UP000320333">
    <property type="component" value="Unassembled WGS sequence"/>
</dbReference>
<evidence type="ECO:0000256" key="2">
    <source>
        <dbReference type="SAM" id="MobiDB-lite"/>
    </source>
</evidence>
<dbReference type="EMBL" id="QEAP01000046">
    <property type="protein sequence ID" value="TPX76465.1"/>
    <property type="molecule type" value="Genomic_DNA"/>
</dbReference>
<feature type="domain" description="Roadblock/LAMTOR2" evidence="3">
    <location>
        <begin position="10"/>
        <end position="60"/>
    </location>
</feature>
<gene>
    <name evidence="4" type="ORF">CcCBS67573_g02252</name>
</gene>
<comment type="similarity">
    <text evidence="1">Belongs to the GAMAD family.</text>
</comment>
<feature type="region of interest" description="Disordered" evidence="2">
    <location>
        <begin position="76"/>
        <end position="107"/>
    </location>
</feature>
<sequence length="169" mass="17791">MLKSKVLNEVLRQTNSGGVKTTILFNPDGSLVAFAGGSDNDARKLAAVASNVWVAYERHTGEGLASRRGMGLMQQDGVAKPASLSPQPLLSASGSISPSSVVGPTGVPKDEEGLRSVMILCEMGKLSIASVSRMLLCLIASEEVEFGMLKAKTRTLKEYLEAPLDQIAA</sequence>
<evidence type="ECO:0000259" key="3">
    <source>
        <dbReference type="Pfam" id="PF03259"/>
    </source>
</evidence>
<dbReference type="GO" id="GO:0060090">
    <property type="term" value="F:molecular adaptor activity"/>
    <property type="evidence" value="ECO:0007669"/>
    <property type="project" value="InterPro"/>
</dbReference>
<name>A0A507FLG3_9FUNG</name>
<dbReference type="InterPro" id="IPR004942">
    <property type="entry name" value="Roadblock/LAMTOR2_dom"/>
</dbReference>
<reference evidence="4 5" key="1">
    <citation type="journal article" date="2019" name="Sci. Rep.">
        <title>Comparative genomics of chytrid fungi reveal insights into the obligate biotrophic and pathogenic lifestyle of Synchytrium endobioticum.</title>
        <authorList>
            <person name="van de Vossenberg B.T.L.H."/>
            <person name="Warris S."/>
            <person name="Nguyen H.D.T."/>
            <person name="van Gent-Pelzer M.P.E."/>
            <person name="Joly D.L."/>
            <person name="van de Geest H.C."/>
            <person name="Bonants P.J.M."/>
            <person name="Smith D.S."/>
            <person name="Levesque C.A."/>
            <person name="van der Lee T.A.J."/>
        </authorList>
    </citation>
    <scope>NUCLEOTIDE SEQUENCE [LARGE SCALE GENOMIC DNA]</scope>
    <source>
        <strain evidence="4 5">CBS 675.73</strain>
    </source>
</reference>
<dbReference type="GO" id="GO:0032008">
    <property type="term" value="P:positive regulation of TOR signaling"/>
    <property type="evidence" value="ECO:0007669"/>
    <property type="project" value="InterPro"/>
</dbReference>
<feature type="compositionally biased region" description="Low complexity" evidence="2">
    <location>
        <begin position="79"/>
        <end position="107"/>
    </location>
</feature>
<accession>A0A507FLG3</accession>
<dbReference type="PANTHER" id="PTHR13323">
    <property type="entry name" value="LATE ENDOSOMAL/LYSOSOMAL MP1 INTERACTING PROTEIN"/>
    <property type="match status" value="1"/>
</dbReference>
<evidence type="ECO:0000313" key="5">
    <source>
        <dbReference type="Proteomes" id="UP000320333"/>
    </source>
</evidence>
<evidence type="ECO:0000313" key="4">
    <source>
        <dbReference type="EMBL" id="TPX76465.1"/>
    </source>
</evidence>
<protein>
    <recommendedName>
        <fullName evidence="3">Roadblock/LAMTOR2 domain-containing protein</fullName>
    </recommendedName>
</protein>
<dbReference type="InterPro" id="IPR037587">
    <property type="entry name" value="LAMTOR2-like"/>
</dbReference>